<evidence type="ECO:0000313" key="2">
    <source>
        <dbReference type="EMBL" id="MEJ1249339.1"/>
    </source>
</evidence>
<dbReference type="PANTHER" id="PTHR33371">
    <property type="entry name" value="INTERMEMBRANE PHOSPHOLIPID TRANSPORT SYSTEM BINDING PROTEIN MLAD-RELATED"/>
    <property type="match status" value="1"/>
</dbReference>
<dbReference type="Pfam" id="PF02470">
    <property type="entry name" value="MlaD"/>
    <property type="match status" value="1"/>
</dbReference>
<dbReference type="EMBL" id="JBBDHC010000007">
    <property type="protein sequence ID" value="MEJ1249339.1"/>
    <property type="molecule type" value="Genomic_DNA"/>
</dbReference>
<dbReference type="Proteomes" id="UP001364472">
    <property type="component" value="Unassembled WGS sequence"/>
</dbReference>
<dbReference type="InterPro" id="IPR052336">
    <property type="entry name" value="MlaD_Phospholipid_Transporter"/>
</dbReference>
<organism evidence="2 3">
    <name type="scientific">Denitratimonas tolerans</name>
    <dbReference type="NCBI Taxonomy" id="1338420"/>
    <lineage>
        <taxon>Bacteria</taxon>
        <taxon>Pseudomonadati</taxon>
        <taxon>Pseudomonadota</taxon>
        <taxon>Gammaproteobacteria</taxon>
        <taxon>Lysobacterales</taxon>
        <taxon>Lysobacteraceae</taxon>
        <taxon>Denitratimonas</taxon>
    </lineage>
</organism>
<dbReference type="InterPro" id="IPR003399">
    <property type="entry name" value="Mce/MlaD"/>
</dbReference>
<evidence type="ECO:0000313" key="3">
    <source>
        <dbReference type="Proteomes" id="UP001364472"/>
    </source>
</evidence>
<accession>A0AAW9R6L1</accession>
<feature type="domain" description="Mce/MlaD" evidence="1">
    <location>
        <begin position="37"/>
        <end position="113"/>
    </location>
</feature>
<name>A0AAW9R6L1_9GAMM</name>
<protein>
    <submittedName>
        <fullName evidence="2">MlaD family protein</fullName>
    </submittedName>
</protein>
<gene>
    <name evidence="2" type="ORF">WB794_06595</name>
</gene>
<dbReference type="PANTHER" id="PTHR33371:SF4">
    <property type="entry name" value="INTERMEMBRANE PHOSPHOLIPID TRANSPORT SYSTEM BINDING PROTEIN MLAD"/>
    <property type="match status" value="1"/>
</dbReference>
<comment type="caution">
    <text evidence="2">The sequence shown here is derived from an EMBL/GenBank/DDBJ whole genome shotgun (WGS) entry which is preliminary data.</text>
</comment>
<reference evidence="2 3" key="1">
    <citation type="journal article" date="2016" name="Antonie Van Leeuwenhoek">
        <title>Denitratimonas tolerans gen. nov., sp. nov., a denitrifying bacterium isolated from a bioreactor for tannery wastewater treatment.</title>
        <authorList>
            <person name="Han S.I."/>
            <person name="Kim J.O."/>
            <person name="Lee Y.R."/>
            <person name="Ekpeghere K.I."/>
            <person name="Koh S.C."/>
            <person name="Whang K.S."/>
        </authorList>
    </citation>
    <scope>NUCLEOTIDE SEQUENCE [LARGE SCALE GENOMIC DNA]</scope>
    <source>
        <strain evidence="2 3">KACC 17565</strain>
    </source>
</reference>
<proteinExistence type="predicted"/>
<sequence>MRRDTANYTLIGLAVVVAFALLLSTLMAITGSRGASTRYHAHFDNVTGLRFGAPVLYQGFRIGQVADIVPERAAVLRYRVELALRSDWPIPEDSVAQLQASGLLADVRIAIRGGQSAVMLASGAELASETGGDVFAAMNELADELTILTRDRLRPLAETLATRVESISGSIDTGLPPLVTETQALLARLNHAADQVNALVGEDNRQAIGGTLADLRSLAADLRETHAQTRELVTGLNAALAENRPDIRQVVTDLERVVGTLAQRMDSVAHHLDSSSRNFDEFAREIRRNPNRLLFSPKADEGEEK</sequence>
<dbReference type="RefSeq" id="WP_337335055.1">
    <property type="nucleotide sequence ID" value="NZ_JBBDHC010000007.1"/>
</dbReference>
<evidence type="ECO:0000259" key="1">
    <source>
        <dbReference type="Pfam" id="PF02470"/>
    </source>
</evidence>
<dbReference type="AlphaFoldDB" id="A0AAW9R6L1"/>
<keyword evidence="3" id="KW-1185">Reference proteome</keyword>